<keyword evidence="2" id="KW-1185">Reference proteome</keyword>
<dbReference type="EMBL" id="VBZC01000142">
    <property type="protein sequence ID" value="TLS39467.1"/>
    <property type="molecule type" value="Genomic_DNA"/>
</dbReference>
<dbReference type="Proteomes" id="UP000305906">
    <property type="component" value="Unassembled WGS sequence"/>
</dbReference>
<evidence type="ECO:0000313" key="2">
    <source>
        <dbReference type="Proteomes" id="UP000305906"/>
    </source>
</evidence>
<organism evidence="1 2">
    <name type="scientific">Streptomyces montanus</name>
    <dbReference type="NCBI Taxonomy" id="2580423"/>
    <lineage>
        <taxon>Bacteria</taxon>
        <taxon>Bacillati</taxon>
        <taxon>Actinomycetota</taxon>
        <taxon>Actinomycetes</taxon>
        <taxon>Kitasatosporales</taxon>
        <taxon>Streptomycetaceae</taxon>
        <taxon>Streptomyces</taxon>
    </lineage>
</organism>
<comment type="caution">
    <text evidence="1">The sequence shown here is derived from an EMBL/GenBank/DDBJ whole genome shotgun (WGS) entry which is preliminary data.</text>
</comment>
<dbReference type="AlphaFoldDB" id="A0A5R9F765"/>
<gene>
    <name evidence="1" type="ORF">FE633_46705</name>
</gene>
<feature type="non-terminal residue" evidence="1">
    <location>
        <position position="1"/>
    </location>
</feature>
<name>A0A5R9F765_9ACTN</name>
<proteinExistence type="predicted"/>
<accession>A0A5R9F765</accession>
<protein>
    <submittedName>
        <fullName evidence="1">Aminofutalosine synthase MqnE</fullName>
    </submittedName>
</protein>
<evidence type="ECO:0000313" key="1">
    <source>
        <dbReference type="EMBL" id="TLS39467.1"/>
    </source>
</evidence>
<sequence length="57" mass="6696">HDADNYGTPNKLTRDDLLDLIRDAGFRPVERNTRYEIIRDYEGPDPARREAPQPMRV</sequence>
<reference evidence="1 2" key="1">
    <citation type="submission" date="2019-05" db="EMBL/GenBank/DDBJ databases">
        <title>Streptomyces sp. NEAU-C151, a novel actinomycete isolated from soil.</title>
        <authorList>
            <person name="Han L."/>
            <person name="Jiang H."/>
        </authorList>
    </citation>
    <scope>NUCLEOTIDE SEQUENCE [LARGE SCALE GENOMIC DNA]</scope>
    <source>
        <strain evidence="1 2">NEAU-C151</strain>
    </source>
</reference>